<dbReference type="GeneID" id="300265649"/>
<dbReference type="EMBL" id="JADMCD010000010">
    <property type="protein sequence ID" value="MBF8642503.1"/>
    <property type="molecule type" value="Genomic_DNA"/>
</dbReference>
<evidence type="ECO:0000256" key="1">
    <source>
        <dbReference type="SAM" id="SignalP"/>
    </source>
</evidence>
<dbReference type="InterPro" id="IPR011055">
    <property type="entry name" value="Dup_hybrid_motif"/>
</dbReference>
<evidence type="ECO:0000313" key="5">
    <source>
        <dbReference type="Proteomes" id="UP000250443"/>
    </source>
</evidence>
<feature type="chain" id="PRO_5016024731" evidence="1">
    <location>
        <begin position="23"/>
        <end position="302"/>
    </location>
</feature>
<evidence type="ECO:0000313" key="6">
    <source>
        <dbReference type="Proteomes" id="UP000626180"/>
    </source>
</evidence>
<dbReference type="SUPFAM" id="SSF51261">
    <property type="entry name" value="Duplicated hybrid motif"/>
    <property type="match status" value="1"/>
</dbReference>
<dbReference type="EC" id="3.4.24.75" evidence="4"/>
<feature type="signal peptide" evidence="1">
    <location>
        <begin position="1"/>
        <end position="22"/>
    </location>
</feature>
<reference evidence="3 6" key="2">
    <citation type="submission" date="2020-10" db="EMBL/GenBank/DDBJ databases">
        <title>Genome sequences of Pseudomonas isolates.</title>
        <authorList>
            <person name="Wessels L."/>
            <person name="Reich F."/>
            <person name="Hammerl J."/>
        </authorList>
    </citation>
    <scope>NUCLEOTIDE SEQUENCE [LARGE SCALE GENOMIC DNA]</scope>
    <source>
        <strain evidence="3 6">20-MO00624-0</strain>
    </source>
</reference>
<dbReference type="AlphaFoldDB" id="A0A2X2CSU4"/>
<sequence length="302" mass="32214">MRYLCSALLTSWLLASPTWAMAEQSKETSLISKADQTSLTEKPRAKRKGGVRLLTLNTKAGKALEVRNDMDVPVTVTVRLSRTVNVGGVGNGVIRQTVPANSQLRVATLQKRQQGFPMHYDQAFSFSPHFAPGSGGGLGNPNSLASITAGYAYSLPWQGGPFFISQGANGDFSHHTPKGRYAVDVAMPEGTPVVAARSGTVIEIQNRQFGHGPSPSGNFVRIQHDDGTQSAYLHLKRGSVVVREGQKVTTGTPLAQSGNTGRSTGPHLHFVVQQGEGDALVSIPFRFARPVGELPNFALGGQ</sequence>
<keyword evidence="6" id="KW-1185">Reference proteome</keyword>
<evidence type="ECO:0000313" key="4">
    <source>
        <dbReference type="EMBL" id="SPZ11782.1"/>
    </source>
</evidence>
<dbReference type="Proteomes" id="UP000626180">
    <property type="component" value="Unassembled WGS sequence"/>
</dbReference>
<dbReference type="PANTHER" id="PTHR21666:SF294">
    <property type="entry name" value="PEPTIDASE M23"/>
    <property type="match status" value="1"/>
</dbReference>
<dbReference type="Gene3D" id="2.70.70.10">
    <property type="entry name" value="Glucose Permease (Domain IIA)"/>
    <property type="match status" value="1"/>
</dbReference>
<name>A0A2X2CSU4_PSELU</name>
<evidence type="ECO:0000259" key="2">
    <source>
        <dbReference type="Pfam" id="PF01551"/>
    </source>
</evidence>
<protein>
    <submittedName>
        <fullName evidence="3">M23 family metallopeptidase</fullName>
    </submittedName>
    <submittedName>
        <fullName evidence="4">M24/M37 family peptidase</fullName>
        <ecNumber evidence="4">3.4.24.75</ecNumber>
    </submittedName>
</protein>
<reference evidence="4 5" key="1">
    <citation type="submission" date="2018-06" db="EMBL/GenBank/DDBJ databases">
        <authorList>
            <consortium name="Pathogen Informatics"/>
            <person name="Doyle S."/>
        </authorList>
    </citation>
    <scope>NUCLEOTIDE SEQUENCE [LARGE SCALE GENOMIC DNA]</scope>
    <source>
        <strain evidence="4 5">NCTC11842</strain>
    </source>
</reference>
<dbReference type="InterPro" id="IPR050570">
    <property type="entry name" value="Cell_wall_metabolism_enzyme"/>
</dbReference>
<dbReference type="RefSeq" id="WP_010795790.1">
    <property type="nucleotide sequence ID" value="NZ_CP053063.1"/>
</dbReference>
<dbReference type="CDD" id="cd12797">
    <property type="entry name" value="M23_peptidase"/>
    <property type="match status" value="1"/>
</dbReference>
<gene>
    <name evidence="4" type="primary">lytM</name>
    <name evidence="3" type="ORF">IRZ65_17645</name>
    <name evidence="4" type="ORF">NCTC11842_04037</name>
</gene>
<dbReference type="Proteomes" id="UP000250443">
    <property type="component" value="Unassembled WGS sequence"/>
</dbReference>
<evidence type="ECO:0000313" key="3">
    <source>
        <dbReference type="EMBL" id="MBF8642503.1"/>
    </source>
</evidence>
<organism evidence="4 5">
    <name type="scientific">Pseudomonas luteola</name>
    <dbReference type="NCBI Taxonomy" id="47886"/>
    <lineage>
        <taxon>Bacteria</taxon>
        <taxon>Pseudomonadati</taxon>
        <taxon>Pseudomonadota</taxon>
        <taxon>Gammaproteobacteria</taxon>
        <taxon>Pseudomonadales</taxon>
        <taxon>Pseudomonadaceae</taxon>
        <taxon>Pseudomonas</taxon>
    </lineage>
</organism>
<keyword evidence="1" id="KW-0732">Signal</keyword>
<dbReference type="PANTHER" id="PTHR21666">
    <property type="entry name" value="PEPTIDASE-RELATED"/>
    <property type="match status" value="1"/>
</dbReference>
<feature type="domain" description="M23ase beta-sheet core" evidence="2">
    <location>
        <begin position="181"/>
        <end position="275"/>
    </location>
</feature>
<dbReference type="Pfam" id="PF01551">
    <property type="entry name" value="Peptidase_M23"/>
    <property type="match status" value="1"/>
</dbReference>
<proteinExistence type="predicted"/>
<accession>A0A2X2CSU4</accession>
<dbReference type="EMBL" id="UAUF01000014">
    <property type="protein sequence ID" value="SPZ11782.1"/>
    <property type="molecule type" value="Genomic_DNA"/>
</dbReference>
<dbReference type="InterPro" id="IPR016047">
    <property type="entry name" value="M23ase_b-sheet_dom"/>
</dbReference>
<keyword evidence="4" id="KW-0378">Hydrolase</keyword>
<dbReference type="GO" id="GO:0004222">
    <property type="term" value="F:metalloendopeptidase activity"/>
    <property type="evidence" value="ECO:0007669"/>
    <property type="project" value="TreeGrafter"/>
</dbReference>